<evidence type="ECO:0000256" key="1">
    <source>
        <dbReference type="ARBA" id="ARBA00022670"/>
    </source>
</evidence>
<dbReference type="InterPro" id="IPR036286">
    <property type="entry name" value="LexA/Signal_pep-like_sf"/>
</dbReference>
<feature type="transmembrane region" description="Helical" evidence="3">
    <location>
        <begin position="41"/>
        <end position="60"/>
    </location>
</feature>
<organism evidence="5 6">
    <name type="scientific">Candidatus Roizmanbacteria bacterium CG03_land_8_20_14_0_80_35_26</name>
    <dbReference type="NCBI Taxonomy" id="1974845"/>
    <lineage>
        <taxon>Bacteria</taxon>
        <taxon>Candidatus Roizmaniibacteriota</taxon>
    </lineage>
</organism>
<feature type="transmembrane region" description="Helical" evidence="3">
    <location>
        <begin position="6"/>
        <end position="29"/>
    </location>
</feature>
<feature type="domain" description="Peptidase S26" evidence="4">
    <location>
        <begin position="40"/>
        <end position="85"/>
    </location>
</feature>
<dbReference type="PROSITE" id="PS00501">
    <property type="entry name" value="SPASE_I_1"/>
    <property type="match status" value="1"/>
</dbReference>
<evidence type="ECO:0000313" key="6">
    <source>
        <dbReference type="Proteomes" id="UP000230673"/>
    </source>
</evidence>
<comment type="caution">
    <text evidence="5">The sequence shown here is derived from an EMBL/GenBank/DDBJ whole genome shotgun (WGS) entry which is preliminary data.</text>
</comment>
<dbReference type="SUPFAM" id="SSF51306">
    <property type="entry name" value="LexA/Signal peptidase"/>
    <property type="match status" value="1"/>
</dbReference>
<proteinExistence type="predicted"/>
<dbReference type="InterPro" id="IPR019533">
    <property type="entry name" value="Peptidase_S26"/>
</dbReference>
<dbReference type="InterPro" id="IPR019756">
    <property type="entry name" value="Pept_S26A_signal_pept_1_Ser-AS"/>
</dbReference>
<dbReference type="GO" id="GO:0004252">
    <property type="term" value="F:serine-type endopeptidase activity"/>
    <property type="evidence" value="ECO:0007669"/>
    <property type="project" value="InterPro"/>
</dbReference>
<feature type="non-terminal residue" evidence="5">
    <location>
        <position position="86"/>
    </location>
</feature>
<gene>
    <name evidence="5" type="ORF">COS50_03915</name>
</gene>
<dbReference type="Proteomes" id="UP000230673">
    <property type="component" value="Unassembled WGS sequence"/>
</dbReference>
<dbReference type="AlphaFoldDB" id="A0A2M7BW04"/>
<protein>
    <recommendedName>
        <fullName evidence="4">Peptidase S26 domain-containing protein</fullName>
    </recommendedName>
</protein>
<evidence type="ECO:0000256" key="2">
    <source>
        <dbReference type="ARBA" id="ARBA00022801"/>
    </source>
</evidence>
<name>A0A2M7BW04_9BACT</name>
<evidence type="ECO:0000256" key="3">
    <source>
        <dbReference type="SAM" id="Phobius"/>
    </source>
</evidence>
<keyword evidence="1" id="KW-0645">Protease</keyword>
<keyword evidence="2" id="KW-0378">Hydrolase</keyword>
<dbReference type="Pfam" id="PF10502">
    <property type="entry name" value="Peptidase_S26"/>
    <property type="match status" value="1"/>
</dbReference>
<keyword evidence="3" id="KW-0812">Transmembrane</keyword>
<dbReference type="GO" id="GO:0006465">
    <property type="term" value="P:signal peptide processing"/>
    <property type="evidence" value="ECO:0007669"/>
    <property type="project" value="InterPro"/>
</dbReference>
<dbReference type="EMBL" id="PEUY01000056">
    <property type="protein sequence ID" value="PIV10738.1"/>
    <property type="molecule type" value="Genomic_DNA"/>
</dbReference>
<evidence type="ECO:0000313" key="5">
    <source>
        <dbReference type="EMBL" id="PIV10738.1"/>
    </source>
</evidence>
<accession>A0A2M7BW04</accession>
<dbReference type="GO" id="GO:0016020">
    <property type="term" value="C:membrane"/>
    <property type="evidence" value="ECO:0007669"/>
    <property type="project" value="InterPro"/>
</dbReference>
<sequence length="86" mass="10239">MNNEISMFLLFILLIILLLIIPSFYLIKYLLRIRVHRIKKIFLILIPFFAVYIVVTQFIIDLKHIVGNSMYPALKNGDRILINKYD</sequence>
<evidence type="ECO:0000259" key="4">
    <source>
        <dbReference type="Pfam" id="PF10502"/>
    </source>
</evidence>
<reference evidence="6" key="1">
    <citation type="submission" date="2017-09" db="EMBL/GenBank/DDBJ databases">
        <title>Depth-based differentiation of microbial function through sediment-hosted aquifers and enrichment of novel symbionts in the deep terrestrial subsurface.</title>
        <authorList>
            <person name="Probst A.J."/>
            <person name="Ladd B."/>
            <person name="Jarett J.K."/>
            <person name="Geller-Mcgrath D.E."/>
            <person name="Sieber C.M.K."/>
            <person name="Emerson J.B."/>
            <person name="Anantharaman K."/>
            <person name="Thomas B.C."/>
            <person name="Malmstrom R."/>
            <person name="Stieglmeier M."/>
            <person name="Klingl A."/>
            <person name="Woyke T."/>
            <person name="Ryan C.M."/>
            <person name="Banfield J.F."/>
        </authorList>
    </citation>
    <scope>NUCLEOTIDE SEQUENCE [LARGE SCALE GENOMIC DNA]</scope>
</reference>
<keyword evidence="3" id="KW-0472">Membrane</keyword>
<keyword evidence="3" id="KW-1133">Transmembrane helix</keyword>